<organism evidence="3 4">
    <name type="scientific">Nocardiopsis dassonvillei (strain ATCC 23218 / DSM 43111 / CIP 107115 / JCM 7437 / KCTC 9190 / NBRC 14626 / NCTC 10488 / NRRL B-5397 / IMRU 509)</name>
    <name type="common">Actinomadura dassonvillei</name>
    <dbReference type="NCBI Taxonomy" id="446468"/>
    <lineage>
        <taxon>Bacteria</taxon>
        <taxon>Bacillati</taxon>
        <taxon>Actinomycetota</taxon>
        <taxon>Actinomycetes</taxon>
        <taxon>Streptosporangiales</taxon>
        <taxon>Nocardiopsidaceae</taxon>
        <taxon>Nocardiopsis</taxon>
    </lineage>
</organism>
<dbReference type="PROSITE" id="PS51186">
    <property type="entry name" value="GNAT"/>
    <property type="match status" value="1"/>
</dbReference>
<dbReference type="AlphaFoldDB" id="D7AUD6"/>
<dbReference type="InterPro" id="IPR000182">
    <property type="entry name" value="GNAT_dom"/>
</dbReference>
<dbReference type="PANTHER" id="PTHR13947">
    <property type="entry name" value="GNAT FAMILY N-ACETYLTRANSFERASE"/>
    <property type="match status" value="1"/>
</dbReference>
<reference evidence="3 4" key="1">
    <citation type="journal article" date="2010" name="Stand. Genomic Sci.">
        <title>Complete genome sequence of Nocardiopsis dassonvillei type strain (IMRU 509).</title>
        <authorList>
            <person name="Sun H."/>
            <person name="Lapidus A."/>
            <person name="Nolan M."/>
            <person name="Lucas S."/>
            <person name="Del Rio T.G."/>
            <person name="Tice H."/>
            <person name="Cheng J.F."/>
            <person name="Tapia R."/>
            <person name="Han C."/>
            <person name="Goodwin L."/>
            <person name="Pitluck S."/>
            <person name="Pagani I."/>
            <person name="Ivanova N."/>
            <person name="Mavromatis K."/>
            <person name="Mikhailova N."/>
            <person name="Pati A."/>
            <person name="Chen A."/>
            <person name="Palaniappan K."/>
            <person name="Land M."/>
            <person name="Hauser L."/>
            <person name="Chang Y.J."/>
            <person name="Jeffries C.D."/>
            <person name="Djao O.D."/>
            <person name="Rohde M."/>
            <person name="Sikorski J."/>
            <person name="Goker M."/>
            <person name="Woyke T."/>
            <person name="Bristow J."/>
            <person name="Eisen J.A."/>
            <person name="Markowitz V."/>
            <person name="Hugenholtz P."/>
            <person name="Kyrpides N.C."/>
            <person name="Klenk H.P."/>
        </authorList>
    </citation>
    <scope>NUCLEOTIDE SEQUENCE [LARGE SCALE GENOMIC DNA]</scope>
    <source>
        <strain evidence="4">ATCC 23218 / DSM 43111 / CIP 107115 / JCM 7437 / KCTC 9190 / NBRC 14626 / NCTC 10488 / NRRL B-5397 / IMRU 509</strain>
    </source>
</reference>
<dbReference type="InterPro" id="IPR050769">
    <property type="entry name" value="NAT_camello-type"/>
</dbReference>
<protein>
    <submittedName>
        <fullName evidence="3">GCN5-related N-acetyltransferase</fullName>
    </submittedName>
</protein>
<accession>D7AUD6</accession>
<dbReference type="GO" id="GO:0008080">
    <property type="term" value="F:N-acetyltransferase activity"/>
    <property type="evidence" value="ECO:0007669"/>
    <property type="project" value="InterPro"/>
</dbReference>
<dbReference type="PANTHER" id="PTHR13947:SF37">
    <property type="entry name" value="LD18367P"/>
    <property type="match status" value="1"/>
</dbReference>
<keyword evidence="4" id="KW-1185">Reference proteome</keyword>
<dbReference type="RefSeq" id="WP_013151301.1">
    <property type="nucleotide sequence ID" value="NC_014210.1"/>
</dbReference>
<keyword evidence="1" id="KW-0808">Transferase</keyword>
<sequence length="220" mass="24064">MASTEIRTFREDDRAELRALFARAGEGSPSGTLWGHLPSEAAIYLDPYMDHVPESLLVALVDGRMAGYLTGCPDPSAMPGESELMDRAIREHRLALRRGPAAFFARALLDTAVSALRRRPAAGELSDPRWPAHLHVNVESRARGTGVGAALVREWQDRLREQGSRGCHLQTLVENTGAVRFFARAGFEPHGPAPVVPGVRFEGGHVHQRTMVWSPSASRS</sequence>
<dbReference type="HOGENOM" id="CLU_109332_0_0_11"/>
<dbReference type="OrthoDB" id="8593648at2"/>
<dbReference type="SUPFAM" id="SSF55729">
    <property type="entry name" value="Acyl-CoA N-acyltransferases (Nat)"/>
    <property type="match status" value="1"/>
</dbReference>
<evidence type="ECO:0000313" key="3">
    <source>
        <dbReference type="EMBL" id="ADH65694.1"/>
    </source>
</evidence>
<dbReference type="Gene3D" id="3.40.630.30">
    <property type="match status" value="1"/>
</dbReference>
<dbReference type="InterPro" id="IPR016181">
    <property type="entry name" value="Acyl_CoA_acyltransferase"/>
</dbReference>
<dbReference type="Pfam" id="PF00583">
    <property type="entry name" value="Acetyltransf_1"/>
    <property type="match status" value="1"/>
</dbReference>
<dbReference type="EMBL" id="CP002040">
    <property type="protein sequence ID" value="ADH65694.1"/>
    <property type="molecule type" value="Genomic_DNA"/>
</dbReference>
<dbReference type="Proteomes" id="UP000002219">
    <property type="component" value="Chromosome 1"/>
</dbReference>
<feature type="domain" description="N-acetyltransferase" evidence="2">
    <location>
        <begin position="4"/>
        <end position="212"/>
    </location>
</feature>
<name>D7AUD6_NOCDD</name>
<dbReference type="STRING" id="446468.Ndas_0245"/>
<proteinExistence type="predicted"/>
<dbReference type="eggNOG" id="COG0456">
    <property type="taxonomic scope" value="Bacteria"/>
</dbReference>
<dbReference type="KEGG" id="nda:Ndas_0245"/>
<dbReference type="GeneID" id="91488339"/>
<evidence type="ECO:0000256" key="1">
    <source>
        <dbReference type="ARBA" id="ARBA00022679"/>
    </source>
</evidence>
<evidence type="ECO:0000313" key="4">
    <source>
        <dbReference type="Proteomes" id="UP000002219"/>
    </source>
</evidence>
<gene>
    <name evidence="3" type="ordered locus">Ndas_0245</name>
</gene>
<evidence type="ECO:0000259" key="2">
    <source>
        <dbReference type="PROSITE" id="PS51186"/>
    </source>
</evidence>